<keyword evidence="6" id="KW-0482">Metalloprotease</keyword>
<feature type="domain" description="Peptidase M13 C-terminal" evidence="8">
    <location>
        <begin position="215"/>
        <end position="421"/>
    </location>
</feature>
<keyword evidence="7" id="KW-0812">Transmembrane</keyword>
<dbReference type="PRINTS" id="PR00786">
    <property type="entry name" value="NEPRILYSIN"/>
</dbReference>
<dbReference type="PANTHER" id="PTHR11733">
    <property type="entry name" value="ZINC METALLOPROTEASE FAMILY M13 NEPRILYSIN-RELATED"/>
    <property type="match status" value="1"/>
</dbReference>
<evidence type="ECO:0000256" key="1">
    <source>
        <dbReference type="ARBA" id="ARBA00001947"/>
    </source>
</evidence>
<feature type="transmembrane region" description="Helical" evidence="7">
    <location>
        <begin position="433"/>
        <end position="451"/>
    </location>
</feature>
<evidence type="ECO:0000256" key="5">
    <source>
        <dbReference type="ARBA" id="ARBA00022833"/>
    </source>
</evidence>
<dbReference type="AlphaFoldDB" id="A0A3M7QBR3"/>
<proteinExistence type="predicted"/>
<dbReference type="Proteomes" id="UP000276133">
    <property type="component" value="Unassembled WGS sequence"/>
</dbReference>
<organism evidence="10 11">
    <name type="scientific">Brachionus plicatilis</name>
    <name type="common">Marine rotifer</name>
    <name type="synonym">Brachionus muelleri</name>
    <dbReference type="NCBI Taxonomy" id="10195"/>
    <lineage>
        <taxon>Eukaryota</taxon>
        <taxon>Metazoa</taxon>
        <taxon>Spiralia</taxon>
        <taxon>Gnathifera</taxon>
        <taxon>Rotifera</taxon>
        <taxon>Eurotatoria</taxon>
        <taxon>Monogononta</taxon>
        <taxon>Pseudotrocha</taxon>
        <taxon>Ploima</taxon>
        <taxon>Brachionidae</taxon>
        <taxon>Brachionus</taxon>
    </lineage>
</organism>
<evidence type="ECO:0000256" key="6">
    <source>
        <dbReference type="ARBA" id="ARBA00023049"/>
    </source>
</evidence>
<dbReference type="InterPro" id="IPR008753">
    <property type="entry name" value="Peptidase_M13_N"/>
</dbReference>
<feature type="domain" description="Peptidase M13 N-terminal" evidence="9">
    <location>
        <begin position="17"/>
        <end position="148"/>
    </location>
</feature>
<dbReference type="GO" id="GO:0005886">
    <property type="term" value="C:plasma membrane"/>
    <property type="evidence" value="ECO:0007669"/>
    <property type="project" value="TreeGrafter"/>
</dbReference>
<keyword evidence="7" id="KW-1133">Transmembrane helix</keyword>
<dbReference type="PROSITE" id="PS51885">
    <property type="entry name" value="NEPRILYSIN"/>
    <property type="match status" value="1"/>
</dbReference>
<dbReference type="GO" id="GO:0004222">
    <property type="term" value="F:metalloendopeptidase activity"/>
    <property type="evidence" value="ECO:0007669"/>
    <property type="project" value="InterPro"/>
</dbReference>
<dbReference type="InterPro" id="IPR000718">
    <property type="entry name" value="Peptidase_M13"/>
</dbReference>
<gene>
    <name evidence="10" type="ORF">BpHYR1_020637</name>
</gene>
<accession>A0A3M7QBR3</accession>
<dbReference type="Gene3D" id="3.40.390.10">
    <property type="entry name" value="Collagenase (Catalytic Domain)"/>
    <property type="match status" value="1"/>
</dbReference>
<evidence type="ECO:0000256" key="2">
    <source>
        <dbReference type="ARBA" id="ARBA00022670"/>
    </source>
</evidence>
<evidence type="ECO:0000256" key="7">
    <source>
        <dbReference type="SAM" id="Phobius"/>
    </source>
</evidence>
<keyword evidence="11" id="KW-1185">Reference proteome</keyword>
<name>A0A3M7QBR3_BRAPC</name>
<dbReference type="PANTHER" id="PTHR11733:SF133">
    <property type="entry name" value="PHOSPHATE-REGULATING NEUTRAL ENDOPEPTIDASE PHEX"/>
    <property type="match status" value="1"/>
</dbReference>
<evidence type="ECO:0000259" key="8">
    <source>
        <dbReference type="Pfam" id="PF01431"/>
    </source>
</evidence>
<keyword evidence="2" id="KW-0645">Protease</keyword>
<dbReference type="Pfam" id="PF01431">
    <property type="entry name" value="Peptidase_M13"/>
    <property type="match status" value="1"/>
</dbReference>
<dbReference type="InterPro" id="IPR024079">
    <property type="entry name" value="MetalloPept_cat_dom_sf"/>
</dbReference>
<evidence type="ECO:0000256" key="3">
    <source>
        <dbReference type="ARBA" id="ARBA00022723"/>
    </source>
</evidence>
<comment type="caution">
    <text evidence="10">The sequence shown here is derived from an EMBL/GenBank/DDBJ whole genome shotgun (WGS) entry which is preliminary data.</text>
</comment>
<dbReference type="GO" id="GO:0046872">
    <property type="term" value="F:metal ion binding"/>
    <property type="evidence" value="ECO:0007669"/>
    <property type="project" value="UniProtKB-KW"/>
</dbReference>
<keyword evidence="7" id="KW-0472">Membrane</keyword>
<evidence type="ECO:0000313" key="11">
    <source>
        <dbReference type="Proteomes" id="UP000276133"/>
    </source>
</evidence>
<sequence length="476" mass="55627">MIYYCNLLTIEEKRKIRTEKLTLRQLKLKFPEFDWTEFVQNGIFHSLANITLSDNETIYLSDFEYIKNAIKIFSQELNNNKKNLDNLFIWVFVYFSREFLPKKFNVVPAKYSKLLRNHKKYSATRMTGCIDSVSDLMEFAVGRLYVDNLDLKIGYPDNIFNNTHMTEIYREYKMNNFNFFANNILINQILVRQNLQELGKKVDRKIWLMGPAVVNAYYSAQFNQICFPAGILQAPFYDSSVPNYLNYGGIGAVIGHEITHGFDDKGRNFDKNGVYHEDGLGDLWTNKTIDSYKSRAKCIVDQYNNFLIKQINKTMNGNQTQGENIADNGGLKESFRAYKRWENNNGKEPLLPGLNFNQDQLFYINFGQVWCSKYKASYLEQSLKRNVHSVGEFRVKGTTMNMKAFSNTFNCKPGQQNNPINKYKIRNLILRRSGNFTFVCILVLLMIVWLVKMKLLDVRKNEITLVFRVLKSQSIE</sequence>
<dbReference type="STRING" id="10195.A0A3M7QBR3"/>
<evidence type="ECO:0000256" key="4">
    <source>
        <dbReference type="ARBA" id="ARBA00022801"/>
    </source>
</evidence>
<protein>
    <submittedName>
        <fullName evidence="10">Neprilysin-2 isoform X1</fullName>
    </submittedName>
</protein>
<keyword evidence="4" id="KW-0378">Hydrolase</keyword>
<dbReference type="EMBL" id="REGN01006600">
    <property type="protein sequence ID" value="RNA08866.1"/>
    <property type="molecule type" value="Genomic_DNA"/>
</dbReference>
<dbReference type="GO" id="GO:0016485">
    <property type="term" value="P:protein processing"/>
    <property type="evidence" value="ECO:0007669"/>
    <property type="project" value="TreeGrafter"/>
</dbReference>
<dbReference type="OrthoDB" id="6475849at2759"/>
<reference evidence="10 11" key="1">
    <citation type="journal article" date="2018" name="Sci. Rep.">
        <title>Genomic signatures of local adaptation to the degree of environmental predictability in rotifers.</title>
        <authorList>
            <person name="Franch-Gras L."/>
            <person name="Hahn C."/>
            <person name="Garcia-Roger E.M."/>
            <person name="Carmona M.J."/>
            <person name="Serra M."/>
            <person name="Gomez A."/>
        </authorList>
    </citation>
    <scope>NUCLEOTIDE SEQUENCE [LARGE SCALE GENOMIC DNA]</scope>
    <source>
        <strain evidence="10">HYR1</strain>
    </source>
</reference>
<keyword evidence="3" id="KW-0479">Metal-binding</keyword>
<dbReference type="Pfam" id="PF05649">
    <property type="entry name" value="Peptidase_M13_N"/>
    <property type="match status" value="1"/>
</dbReference>
<dbReference type="InterPro" id="IPR018497">
    <property type="entry name" value="Peptidase_M13_C"/>
</dbReference>
<dbReference type="SUPFAM" id="SSF55486">
    <property type="entry name" value="Metalloproteases ('zincins'), catalytic domain"/>
    <property type="match status" value="1"/>
</dbReference>
<keyword evidence="5" id="KW-0862">Zinc</keyword>
<evidence type="ECO:0000259" key="9">
    <source>
        <dbReference type="Pfam" id="PF05649"/>
    </source>
</evidence>
<dbReference type="CDD" id="cd08662">
    <property type="entry name" value="M13"/>
    <property type="match status" value="1"/>
</dbReference>
<comment type="cofactor">
    <cofactor evidence="1">
        <name>Zn(2+)</name>
        <dbReference type="ChEBI" id="CHEBI:29105"/>
    </cofactor>
</comment>
<evidence type="ECO:0000313" key="10">
    <source>
        <dbReference type="EMBL" id="RNA08866.1"/>
    </source>
</evidence>